<dbReference type="GO" id="GO:0017064">
    <property type="term" value="F:fatty acid amide hydrolase activity"/>
    <property type="evidence" value="ECO:0007669"/>
    <property type="project" value="InterPro"/>
</dbReference>
<evidence type="ECO:0000259" key="12">
    <source>
        <dbReference type="Pfam" id="PF15508"/>
    </source>
</evidence>
<evidence type="ECO:0000256" key="1">
    <source>
        <dbReference type="ARBA" id="ARBA00004872"/>
    </source>
</evidence>
<feature type="domain" description="Acid ceramidase N-terminal" evidence="12">
    <location>
        <begin position="22"/>
        <end position="74"/>
    </location>
</feature>
<dbReference type="PANTHER" id="PTHR28583">
    <property type="entry name" value="ACID AMIDASE"/>
    <property type="match status" value="1"/>
</dbReference>
<dbReference type="EMBL" id="KB201110">
    <property type="protein sequence ID" value="ESO99142.1"/>
    <property type="molecule type" value="Genomic_DNA"/>
</dbReference>
<evidence type="ECO:0000256" key="7">
    <source>
        <dbReference type="ARBA" id="ARBA00038527"/>
    </source>
</evidence>
<dbReference type="PIRSF" id="PIRSF017632">
    <property type="entry name" value="Acid_ceramidase-like"/>
    <property type="match status" value="1"/>
</dbReference>
<dbReference type="Pfam" id="PF15508">
    <property type="entry name" value="NAAA-beta"/>
    <property type="match status" value="1"/>
</dbReference>
<keyword evidence="5" id="KW-0443">Lipid metabolism</keyword>
<accession>V4APL1</accession>
<comment type="subunit">
    <text evidence="7">Heterodimer of an alpha and a beta subunit, produced by autocatalytic cleavage.</text>
</comment>
<dbReference type="GO" id="GO:0006631">
    <property type="term" value="P:fatty acid metabolic process"/>
    <property type="evidence" value="ECO:0007669"/>
    <property type="project" value="InterPro"/>
</dbReference>
<evidence type="ECO:0000259" key="11">
    <source>
        <dbReference type="Pfam" id="PF02275"/>
    </source>
</evidence>
<evidence type="ECO:0000313" key="14">
    <source>
        <dbReference type="Proteomes" id="UP000030746"/>
    </source>
</evidence>
<comment type="pathway">
    <text evidence="1">Lipid metabolism; fatty acid metabolism.</text>
</comment>
<dbReference type="InterPro" id="IPR016699">
    <property type="entry name" value="Acid_ceramidase-like"/>
</dbReference>
<gene>
    <name evidence="13" type="ORF">LOTGIDRAFT_84289</name>
</gene>
<sequence>LAAVLSLCSTPVFCDVPTIPGRYILNLDLPPEQRWNDIVPKYKEAVKDMHDLLEDFFEDGLALIDFVASELDQYIPAPYADEMRGISLALNMSLGEVVMSNLLYELQMTCTSIVLEDQKGGIWHSRNFDYAYLGSKLRDITILVDFQRGGQTAYTAATFVGYVGILSGQKPNKFSITVNGKNDEEFLLTLLVALLDNKAKPIGFLTRDTFEKAESFQETVEMLTDTDTLADAYFAVAGIKDQEAVVVTKSRLQLADYWYINTTQGHWYDVQTNYDHGLPEPFGDMNKTRLATEALDKIGRGHIDFDALGSVMSVENVLSHMTVYTVLMNPSQPDLIKLLVRH</sequence>
<dbReference type="Pfam" id="PF02275">
    <property type="entry name" value="CBAH"/>
    <property type="match status" value="1"/>
</dbReference>
<proteinExistence type="inferred from homology"/>
<dbReference type="PANTHER" id="PTHR28583:SF4">
    <property type="entry name" value="N-ACYLETHANOLAMINE-HYDROLYZING ACID AMIDASE"/>
    <property type="match status" value="1"/>
</dbReference>
<evidence type="ECO:0000256" key="9">
    <source>
        <dbReference type="ARBA" id="ARBA00040404"/>
    </source>
</evidence>
<protein>
    <recommendedName>
        <fullName evidence="9">N-acylethanolamine-hydrolyzing acid amidase</fullName>
        <ecNumber evidence="8">3.5.1.60</ecNumber>
    </recommendedName>
</protein>
<evidence type="ECO:0000256" key="5">
    <source>
        <dbReference type="ARBA" id="ARBA00023098"/>
    </source>
</evidence>
<feature type="non-terminal residue" evidence="13">
    <location>
        <position position="1"/>
    </location>
</feature>
<reference evidence="13 14" key="1">
    <citation type="journal article" date="2013" name="Nature">
        <title>Insights into bilaterian evolution from three spiralian genomes.</title>
        <authorList>
            <person name="Simakov O."/>
            <person name="Marletaz F."/>
            <person name="Cho S.J."/>
            <person name="Edsinger-Gonzales E."/>
            <person name="Havlak P."/>
            <person name="Hellsten U."/>
            <person name="Kuo D.H."/>
            <person name="Larsson T."/>
            <person name="Lv J."/>
            <person name="Arendt D."/>
            <person name="Savage R."/>
            <person name="Osoegawa K."/>
            <person name="de Jong P."/>
            <person name="Grimwood J."/>
            <person name="Chapman J.A."/>
            <person name="Shapiro H."/>
            <person name="Aerts A."/>
            <person name="Otillar R.P."/>
            <person name="Terry A.Y."/>
            <person name="Boore J.L."/>
            <person name="Grigoriev I.V."/>
            <person name="Lindberg D.R."/>
            <person name="Seaver E.C."/>
            <person name="Weisblat D.A."/>
            <person name="Putnam N.H."/>
            <person name="Rokhsar D.S."/>
        </authorList>
    </citation>
    <scope>NUCLEOTIDE SEQUENCE [LARGE SCALE GENOMIC DNA]</scope>
</reference>
<evidence type="ECO:0000313" key="13">
    <source>
        <dbReference type="EMBL" id="ESO99142.1"/>
    </source>
</evidence>
<evidence type="ECO:0000256" key="4">
    <source>
        <dbReference type="ARBA" id="ARBA00022801"/>
    </source>
</evidence>
<feature type="active site" description="Nucleophile" evidence="10">
    <location>
        <position position="110"/>
    </location>
</feature>
<dbReference type="CTD" id="20252606"/>
<dbReference type="Gene3D" id="3.60.60.10">
    <property type="entry name" value="Penicillin V Acylase, Chain A"/>
    <property type="match status" value="1"/>
</dbReference>
<evidence type="ECO:0000256" key="3">
    <source>
        <dbReference type="ARBA" id="ARBA00022729"/>
    </source>
</evidence>
<dbReference type="EC" id="3.5.1.60" evidence="8"/>
<evidence type="ECO:0000256" key="2">
    <source>
        <dbReference type="ARBA" id="ARBA00005730"/>
    </source>
</evidence>
<dbReference type="GO" id="GO:0047412">
    <property type="term" value="F:N-(long-chain-acyl)ethanolamine deacylase activity"/>
    <property type="evidence" value="ECO:0007669"/>
    <property type="project" value="UniProtKB-EC"/>
</dbReference>
<organism evidence="13 14">
    <name type="scientific">Lottia gigantea</name>
    <name type="common">Giant owl limpet</name>
    <dbReference type="NCBI Taxonomy" id="225164"/>
    <lineage>
        <taxon>Eukaryota</taxon>
        <taxon>Metazoa</taxon>
        <taxon>Spiralia</taxon>
        <taxon>Lophotrochozoa</taxon>
        <taxon>Mollusca</taxon>
        <taxon>Gastropoda</taxon>
        <taxon>Patellogastropoda</taxon>
        <taxon>Lottioidea</taxon>
        <taxon>Lottiidae</taxon>
        <taxon>Lottia</taxon>
    </lineage>
</organism>
<feature type="domain" description="Choloylglycine hydrolase/NAAA C-terminal" evidence="11">
    <location>
        <begin position="110"/>
        <end position="276"/>
    </location>
</feature>
<dbReference type="GeneID" id="20252606"/>
<dbReference type="Proteomes" id="UP000030746">
    <property type="component" value="Unassembled WGS sequence"/>
</dbReference>
<dbReference type="GO" id="GO:0005764">
    <property type="term" value="C:lysosome"/>
    <property type="evidence" value="ECO:0007669"/>
    <property type="project" value="InterPro"/>
</dbReference>
<dbReference type="InterPro" id="IPR029132">
    <property type="entry name" value="CBAH/NAAA_C"/>
</dbReference>
<evidence type="ECO:0000256" key="10">
    <source>
        <dbReference type="PIRSR" id="PIRSR017632-1"/>
    </source>
</evidence>
<evidence type="ECO:0000256" key="8">
    <source>
        <dbReference type="ARBA" id="ARBA00039046"/>
    </source>
</evidence>
<keyword evidence="14" id="KW-1185">Reference proteome</keyword>
<dbReference type="OMA" id="TIWHARN"/>
<dbReference type="OrthoDB" id="5273684at2759"/>
<feature type="non-terminal residue" evidence="13">
    <location>
        <position position="342"/>
    </location>
</feature>
<name>V4APL1_LOTGI</name>
<dbReference type="RefSeq" id="XP_009050156.1">
    <property type="nucleotide sequence ID" value="XM_009051908.1"/>
</dbReference>
<dbReference type="HOGENOM" id="CLU_054401_0_0_1"/>
<dbReference type="KEGG" id="lgi:LOTGIDRAFT_84289"/>
<keyword evidence="3" id="KW-0732">Signal</keyword>
<keyword evidence="6" id="KW-0325">Glycoprotein</keyword>
<comment type="similarity">
    <text evidence="2">Belongs to the acid ceramidase family.</text>
</comment>
<dbReference type="AlphaFoldDB" id="V4APL1"/>
<dbReference type="InterPro" id="IPR029130">
    <property type="entry name" value="Acid_ceramidase_N"/>
</dbReference>
<evidence type="ECO:0000256" key="6">
    <source>
        <dbReference type="ARBA" id="ARBA00023180"/>
    </source>
</evidence>
<keyword evidence="4" id="KW-0378">Hydrolase</keyword>